<evidence type="ECO:0000256" key="2">
    <source>
        <dbReference type="ARBA" id="ARBA00003892"/>
    </source>
</evidence>
<dbReference type="SUPFAM" id="SSF52540">
    <property type="entry name" value="P-loop containing nucleoside triphosphate hydrolases"/>
    <property type="match status" value="1"/>
</dbReference>
<dbReference type="PANTHER" id="PTHR11089:SF9">
    <property type="entry name" value="NUCLEOLAR GTP-BINDING PROTEIN 2"/>
    <property type="match status" value="1"/>
</dbReference>
<dbReference type="PROSITE" id="PS51721">
    <property type="entry name" value="G_CP"/>
    <property type="match status" value="1"/>
</dbReference>
<protein>
    <recommendedName>
        <fullName evidence="4 8">Nucleolar GTP-binding protein 2</fullName>
    </recommendedName>
</protein>
<dbReference type="InterPro" id="IPR027417">
    <property type="entry name" value="P-loop_NTPase"/>
</dbReference>
<dbReference type="CDD" id="cd01858">
    <property type="entry name" value="NGP_1"/>
    <property type="match status" value="1"/>
</dbReference>
<evidence type="ECO:0000313" key="11">
    <source>
        <dbReference type="EMBL" id="RKP31738.1"/>
    </source>
</evidence>
<dbReference type="PANTHER" id="PTHR11089">
    <property type="entry name" value="GTP-BINDING PROTEIN-RELATED"/>
    <property type="match status" value="1"/>
</dbReference>
<proteinExistence type="inferred from homology"/>
<gene>
    <name evidence="11" type="ORF">METBISCDRAFT_30043</name>
</gene>
<dbReference type="InterPro" id="IPR006073">
    <property type="entry name" value="GTP-bd"/>
</dbReference>
<dbReference type="GO" id="GO:0005525">
    <property type="term" value="F:GTP binding"/>
    <property type="evidence" value="ECO:0007669"/>
    <property type="project" value="UniProtKB-KW"/>
</dbReference>
<dbReference type="InterPro" id="IPR024929">
    <property type="entry name" value="GNL2_CP_dom"/>
</dbReference>
<keyword evidence="12" id="KW-1185">Reference proteome</keyword>
<dbReference type="Gene3D" id="1.10.1580.10">
    <property type="match status" value="1"/>
</dbReference>
<feature type="domain" description="CP-type G" evidence="10">
    <location>
        <begin position="213"/>
        <end position="374"/>
    </location>
</feature>
<dbReference type="PRINTS" id="PR00326">
    <property type="entry name" value="GTP1OBG"/>
</dbReference>
<organism evidence="11 12">
    <name type="scientific">Metschnikowia bicuspidata</name>
    <dbReference type="NCBI Taxonomy" id="27322"/>
    <lineage>
        <taxon>Eukaryota</taxon>
        <taxon>Fungi</taxon>
        <taxon>Dikarya</taxon>
        <taxon>Ascomycota</taxon>
        <taxon>Saccharomycotina</taxon>
        <taxon>Pichiomycetes</taxon>
        <taxon>Metschnikowiaceae</taxon>
        <taxon>Metschnikowia</taxon>
    </lineage>
</organism>
<evidence type="ECO:0000313" key="12">
    <source>
        <dbReference type="Proteomes" id="UP000268321"/>
    </source>
</evidence>
<keyword evidence="5 8" id="KW-0547">Nucleotide-binding</keyword>
<dbReference type="AlphaFoldDB" id="A0A4P9ZFV4"/>
<comment type="similarity">
    <text evidence="8">Belongs to the TRAFAC class YlqF/YawG GTPase family. NOG2 subfamily.</text>
</comment>
<keyword evidence="6 8" id="KW-0342">GTP-binding</keyword>
<dbReference type="OrthoDB" id="444945at2759"/>
<dbReference type="InterPro" id="IPR050755">
    <property type="entry name" value="TRAFAC_YlqF/YawG_RiboMat"/>
</dbReference>
<evidence type="ECO:0000259" key="10">
    <source>
        <dbReference type="PROSITE" id="PS51721"/>
    </source>
</evidence>
<feature type="region of interest" description="Disordered" evidence="9">
    <location>
        <begin position="1"/>
        <end position="24"/>
    </location>
</feature>
<evidence type="ECO:0000256" key="6">
    <source>
        <dbReference type="ARBA" id="ARBA00023134"/>
    </source>
</evidence>
<dbReference type="EMBL" id="ML004438">
    <property type="protein sequence ID" value="RKP31738.1"/>
    <property type="molecule type" value="Genomic_DNA"/>
</dbReference>
<evidence type="ECO:0000256" key="5">
    <source>
        <dbReference type="ARBA" id="ARBA00022741"/>
    </source>
</evidence>
<dbReference type="InterPro" id="IPR023179">
    <property type="entry name" value="GTP-bd_ortho_bundle_sf"/>
</dbReference>
<comment type="function">
    <text evidence="2 8">GTPase that associates with pre-60S ribosomal subunits in the nucleolus and is required for their nuclear export and maturation.</text>
</comment>
<keyword evidence="7 8" id="KW-0539">Nucleus</keyword>
<evidence type="ECO:0000256" key="1">
    <source>
        <dbReference type="ARBA" id="ARBA00003269"/>
    </source>
</evidence>
<reference evidence="12" key="1">
    <citation type="journal article" date="2018" name="Nat. Microbiol.">
        <title>Leveraging single-cell genomics to expand the fungal tree of life.</title>
        <authorList>
            <person name="Ahrendt S.R."/>
            <person name="Quandt C.A."/>
            <person name="Ciobanu D."/>
            <person name="Clum A."/>
            <person name="Salamov A."/>
            <person name="Andreopoulos B."/>
            <person name="Cheng J.F."/>
            <person name="Woyke T."/>
            <person name="Pelin A."/>
            <person name="Henrissat B."/>
            <person name="Reynolds N.K."/>
            <person name="Benny G.L."/>
            <person name="Smith M.E."/>
            <person name="James T.Y."/>
            <person name="Grigoriev I.V."/>
        </authorList>
    </citation>
    <scope>NUCLEOTIDE SEQUENCE [LARGE SCALE GENOMIC DNA]</scope>
    <source>
        <strain evidence="12">Baker2002</strain>
    </source>
</reference>
<accession>A0A4P9ZFV4</accession>
<dbReference type="GO" id="GO:0005730">
    <property type="term" value="C:nucleolus"/>
    <property type="evidence" value="ECO:0007669"/>
    <property type="project" value="UniProtKB-SubCell"/>
</dbReference>
<sequence>MGTQKKEKQRRVREGDTRDGNLRVKGENFYHDAKKVKHLNMYKSGRAVRDAKGEIVRAAVLQSTDAPVARVDPNRKWFGNTRVIGQDALTHFRQAMGEKKHDSYSVLLRRNKLPMSLLDEKDTSVSPKPRIIETESYSSTFGPKQQRKKPRTQAASSLEELAEITATDSKAFEEKQYLDATLGMMGGSFLDKDDFTQEAKEAIFHKGQSKRIWNELYKVVDSSDVVIHVLDARNPLGTRCESVEKYIHDECPHKHLIYVLNKCDLIPTWVAAAWVKHLSKSYPTLAFHASINNSFGKGSLIQLLRQFSTLHSDRKQISVGFIGYPNTGKSSIINTLRQKKVCTVAPIPGETKVWQYITLMKRIFLIDCPGIVPPSSKDTQADILFRGVVRVEHVSAPEQYIPDMLHKCERKHLERTYEVKGWNRFEDDLSKLEQAGTEFIELIARKQGRLLKGGEPDEVAVAKQVLNDFNRGKIPWFVSPPKDEEICTGEDRRAEHKRKRSERKQLTAKRARVDTEVEEEEFQGCIIQFQDK</sequence>
<dbReference type="InterPro" id="IPR030378">
    <property type="entry name" value="G_CP_dom"/>
</dbReference>
<evidence type="ECO:0000256" key="4">
    <source>
        <dbReference type="ARBA" id="ARBA00022127"/>
    </source>
</evidence>
<dbReference type="Pfam" id="PF08153">
    <property type="entry name" value="NGP1NT"/>
    <property type="match status" value="1"/>
</dbReference>
<comment type="function">
    <text evidence="1">May be involved in the mitochondrial lipid metabolism.</text>
</comment>
<comment type="subcellular location">
    <subcellularLocation>
        <location evidence="3 8">Nucleus</location>
        <location evidence="3 8">Nucleolus</location>
    </subcellularLocation>
</comment>
<evidence type="ECO:0000256" key="7">
    <source>
        <dbReference type="ARBA" id="ARBA00023242"/>
    </source>
</evidence>
<name>A0A4P9ZFV4_9ASCO</name>
<evidence type="ECO:0000256" key="9">
    <source>
        <dbReference type="SAM" id="MobiDB-lite"/>
    </source>
</evidence>
<dbReference type="FunFam" id="3.40.50.300:FF:000559">
    <property type="entry name" value="Nuclear/nucleolar GTPase 2"/>
    <property type="match status" value="1"/>
</dbReference>
<evidence type="ECO:0000256" key="3">
    <source>
        <dbReference type="ARBA" id="ARBA00004604"/>
    </source>
</evidence>
<dbReference type="InterPro" id="IPR012971">
    <property type="entry name" value="NOG2_N_dom"/>
</dbReference>
<dbReference type="Gene3D" id="3.40.50.300">
    <property type="entry name" value="P-loop containing nucleotide triphosphate hydrolases"/>
    <property type="match status" value="1"/>
</dbReference>
<dbReference type="Pfam" id="PF01926">
    <property type="entry name" value="MMR_HSR1"/>
    <property type="match status" value="1"/>
</dbReference>
<dbReference type="Proteomes" id="UP000268321">
    <property type="component" value="Unassembled WGS sequence"/>
</dbReference>
<evidence type="ECO:0000256" key="8">
    <source>
        <dbReference type="RuleBase" id="RU364023"/>
    </source>
</evidence>